<dbReference type="InterPro" id="IPR052896">
    <property type="entry name" value="GGT-like_enzyme"/>
</dbReference>
<dbReference type="EMBL" id="CP063849">
    <property type="protein sequence ID" value="QOY87029.1"/>
    <property type="molecule type" value="Genomic_DNA"/>
</dbReference>
<evidence type="ECO:0000313" key="3">
    <source>
        <dbReference type="Proteomes" id="UP000593892"/>
    </source>
</evidence>
<dbReference type="Gene3D" id="3.60.20.40">
    <property type="match status" value="1"/>
</dbReference>
<keyword evidence="2" id="KW-0808">Transferase</keyword>
<dbReference type="InterPro" id="IPR043138">
    <property type="entry name" value="GGT_lsub"/>
</dbReference>
<dbReference type="RefSeq" id="WP_194448698.1">
    <property type="nucleotide sequence ID" value="NZ_CP063849.1"/>
</dbReference>
<feature type="chain" id="PRO_5033065512" evidence="1">
    <location>
        <begin position="18"/>
        <end position="587"/>
    </location>
</feature>
<reference evidence="2 3" key="1">
    <citation type="submission" date="2020-10" db="EMBL/GenBank/DDBJ databases">
        <title>Complete genome sequence of Paludibaculum fermentans P105T, a facultatively anaerobic acidobacterium capable of dissimilatory Fe(III) reduction.</title>
        <authorList>
            <person name="Dedysh S.N."/>
            <person name="Beletsky A.V."/>
            <person name="Kulichevskaya I.S."/>
            <person name="Mardanov A.V."/>
            <person name="Ravin N.V."/>
        </authorList>
    </citation>
    <scope>NUCLEOTIDE SEQUENCE [LARGE SCALE GENOMIC DNA]</scope>
    <source>
        <strain evidence="2 3">P105</strain>
    </source>
</reference>
<dbReference type="InterPro" id="IPR029055">
    <property type="entry name" value="Ntn_hydrolases_N"/>
</dbReference>
<evidence type="ECO:0000313" key="2">
    <source>
        <dbReference type="EMBL" id="QOY87029.1"/>
    </source>
</evidence>
<dbReference type="Pfam" id="PF01019">
    <property type="entry name" value="G_glu_transpept"/>
    <property type="match status" value="1"/>
</dbReference>
<dbReference type="PRINTS" id="PR01210">
    <property type="entry name" value="GGTRANSPTASE"/>
</dbReference>
<keyword evidence="1" id="KW-0732">Signal</keyword>
<name>A0A7S7NPQ9_PALFE</name>
<dbReference type="PANTHER" id="PTHR43881">
    <property type="entry name" value="GAMMA-GLUTAMYLTRANSPEPTIDASE (AFU_ORTHOLOGUE AFUA_4G13580)"/>
    <property type="match status" value="1"/>
</dbReference>
<dbReference type="InterPro" id="IPR043137">
    <property type="entry name" value="GGT_ssub_C"/>
</dbReference>
<evidence type="ECO:0000256" key="1">
    <source>
        <dbReference type="SAM" id="SignalP"/>
    </source>
</evidence>
<feature type="signal peptide" evidence="1">
    <location>
        <begin position="1"/>
        <end position="17"/>
    </location>
</feature>
<dbReference type="Gene3D" id="1.10.246.130">
    <property type="match status" value="1"/>
</dbReference>
<dbReference type="KEGG" id="pfer:IRI77_30320"/>
<accession>A0A7S7NPQ9</accession>
<sequence>MNRLFLLCPLFVMLAGAQPATMFPPVRGTREMVGAGNNFQVEAGWRMLTTGGNAVDAGVAGILAATVTEQSRIGLGGEVPILIQMAGKPAIAISGVGTAPALAIPEFYRARKPEAWEEPSRMAPIPSIGLKAAIVPGMFDGLILALSQHGSKSYCEVVQPAIEAAHGFPIPDEYARFIGELRNFLHLWPASEQFFLPGGEPPKRGEIFRSPTLAATLESLCTMEKNAKGDRAAKLQAVRDEFYKGSIGHKLADFSQANDGLLRYDDLAKFHAEIDKPAVGTYRGYGILKPGFWTQGPVMIEALNILERFDLKAMRHNSPEYLHTVIEALKLAFADRDRYYGDPKFSKIPAEALLSKEYAAERAKLIDSEHASIEHRPGNLGGPMALAANTHGASIDHDTTCINVVDRFGNVFSATPSGAWLPSVIAGDTGIPYSMRLESFVLTAGHANLLAPGKRPRVTLSPTIVLKDGKPWLAMSTPGGDNQDQAMLQVLLNLIDFGMSPQEAVEVPRLQTEHFYASFGNHEFSPGRVNIESRIPEATAKKLLDKGHRLAILGPWSNGSAPTVIRIDNGVLDGGADPRRSRFIFGR</sequence>
<gene>
    <name evidence="2" type="ORF">IRI77_30320</name>
</gene>
<protein>
    <submittedName>
        <fullName evidence="2">Gamma-glutamyltransferase family protein</fullName>
    </submittedName>
</protein>
<dbReference type="Proteomes" id="UP000593892">
    <property type="component" value="Chromosome"/>
</dbReference>
<dbReference type="PANTHER" id="PTHR43881:SF1">
    <property type="entry name" value="GAMMA-GLUTAMYLTRANSPEPTIDASE (AFU_ORTHOLOGUE AFUA_4G13580)"/>
    <property type="match status" value="1"/>
</dbReference>
<organism evidence="2 3">
    <name type="scientific">Paludibaculum fermentans</name>
    <dbReference type="NCBI Taxonomy" id="1473598"/>
    <lineage>
        <taxon>Bacteria</taxon>
        <taxon>Pseudomonadati</taxon>
        <taxon>Acidobacteriota</taxon>
        <taxon>Terriglobia</taxon>
        <taxon>Bryobacterales</taxon>
        <taxon>Bryobacteraceae</taxon>
        <taxon>Paludibaculum</taxon>
    </lineage>
</organism>
<dbReference type="GO" id="GO:0016740">
    <property type="term" value="F:transferase activity"/>
    <property type="evidence" value="ECO:0007669"/>
    <property type="project" value="UniProtKB-KW"/>
</dbReference>
<keyword evidence="3" id="KW-1185">Reference proteome</keyword>
<dbReference type="SUPFAM" id="SSF56235">
    <property type="entry name" value="N-terminal nucleophile aminohydrolases (Ntn hydrolases)"/>
    <property type="match status" value="1"/>
</dbReference>
<proteinExistence type="predicted"/>
<dbReference type="AlphaFoldDB" id="A0A7S7NPQ9"/>